<proteinExistence type="predicted"/>
<feature type="compositionally biased region" description="Low complexity" evidence="1">
    <location>
        <begin position="218"/>
        <end position="235"/>
    </location>
</feature>
<dbReference type="OrthoDB" id="3360715at2759"/>
<evidence type="ECO:0000313" key="3">
    <source>
        <dbReference type="Proteomes" id="UP000886523"/>
    </source>
</evidence>
<comment type="caution">
    <text evidence="2">The sequence shown here is derived from an EMBL/GenBank/DDBJ whole genome shotgun (WGS) entry which is preliminary data.</text>
</comment>
<name>A0A9P6ASZ4_9AGAM</name>
<dbReference type="EMBL" id="MU129019">
    <property type="protein sequence ID" value="KAF9510286.1"/>
    <property type="molecule type" value="Genomic_DNA"/>
</dbReference>
<protein>
    <submittedName>
        <fullName evidence="2">Uncharacterized protein</fullName>
    </submittedName>
</protein>
<dbReference type="Proteomes" id="UP000886523">
    <property type="component" value="Unassembled WGS sequence"/>
</dbReference>
<gene>
    <name evidence="2" type="ORF">BS47DRAFT_1348209</name>
</gene>
<feature type="region of interest" description="Disordered" evidence="1">
    <location>
        <begin position="170"/>
        <end position="195"/>
    </location>
</feature>
<evidence type="ECO:0000313" key="2">
    <source>
        <dbReference type="EMBL" id="KAF9510286.1"/>
    </source>
</evidence>
<dbReference type="AlphaFoldDB" id="A0A9P6ASZ4"/>
<feature type="region of interest" description="Disordered" evidence="1">
    <location>
        <begin position="213"/>
        <end position="246"/>
    </location>
</feature>
<accession>A0A9P6ASZ4</accession>
<reference evidence="2" key="1">
    <citation type="journal article" date="2020" name="Nat. Commun.">
        <title>Large-scale genome sequencing of mycorrhizal fungi provides insights into the early evolution of symbiotic traits.</title>
        <authorList>
            <person name="Miyauchi S."/>
            <person name="Kiss E."/>
            <person name="Kuo A."/>
            <person name="Drula E."/>
            <person name="Kohler A."/>
            <person name="Sanchez-Garcia M."/>
            <person name="Morin E."/>
            <person name="Andreopoulos B."/>
            <person name="Barry K.W."/>
            <person name="Bonito G."/>
            <person name="Buee M."/>
            <person name="Carver A."/>
            <person name="Chen C."/>
            <person name="Cichocki N."/>
            <person name="Clum A."/>
            <person name="Culley D."/>
            <person name="Crous P.W."/>
            <person name="Fauchery L."/>
            <person name="Girlanda M."/>
            <person name="Hayes R.D."/>
            <person name="Keri Z."/>
            <person name="LaButti K."/>
            <person name="Lipzen A."/>
            <person name="Lombard V."/>
            <person name="Magnuson J."/>
            <person name="Maillard F."/>
            <person name="Murat C."/>
            <person name="Nolan M."/>
            <person name="Ohm R.A."/>
            <person name="Pangilinan J."/>
            <person name="Pereira M.F."/>
            <person name="Perotto S."/>
            <person name="Peter M."/>
            <person name="Pfister S."/>
            <person name="Riley R."/>
            <person name="Sitrit Y."/>
            <person name="Stielow J.B."/>
            <person name="Szollosi G."/>
            <person name="Zifcakova L."/>
            <person name="Stursova M."/>
            <person name="Spatafora J.W."/>
            <person name="Tedersoo L."/>
            <person name="Vaario L.M."/>
            <person name="Yamada A."/>
            <person name="Yan M."/>
            <person name="Wang P."/>
            <person name="Xu J."/>
            <person name="Bruns T."/>
            <person name="Baldrian P."/>
            <person name="Vilgalys R."/>
            <person name="Dunand C."/>
            <person name="Henrissat B."/>
            <person name="Grigoriev I.V."/>
            <person name="Hibbett D."/>
            <person name="Nagy L.G."/>
            <person name="Martin F.M."/>
        </authorList>
    </citation>
    <scope>NUCLEOTIDE SEQUENCE</scope>
    <source>
        <strain evidence="2">UP504</strain>
    </source>
</reference>
<sequence>MSSPEPERLSEAQVADAFHTFLQKALAQAKAERLLDESTLASAEADIMVSGPALCLYFAALRSTGSPPSVPLPGNTSGTPLVLSAKSCPETFTNFFALWAASVAPIQSLSSPLRHDLARIICDQPPLSPNIRSSLHRIAADLRAVAIEISQRRTFQNRYGADLQVALDSGGGMGRRSSVQAKFTPPPAYGGDGQMYQHPEKLKVQAPTHLYSTSPTLSSAASGRSGRSSRSARASPSPPHSPVILNDSDPIIDVIRETLYAALADVLSLAPSLRPLLSTDPIRAFFSSVALAVLEVSSKAVTPSGDVEGVLGQYVTFDDCPEPLRPLMRELIGISRLTKAIEEEDDALAMELISHGRDDELRGTVTRMERLKAMLERGSGVEEMEVSRGNGRASPSGTTLQLANRINALALRLTQLPTFRERQHDVFNILRGVR</sequence>
<organism evidence="2 3">
    <name type="scientific">Hydnum rufescens UP504</name>
    <dbReference type="NCBI Taxonomy" id="1448309"/>
    <lineage>
        <taxon>Eukaryota</taxon>
        <taxon>Fungi</taxon>
        <taxon>Dikarya</taxon>
        <taxon>Basidiomycota</taxon>
        <taxon>Agaricomycotina</taxon>
        <taxon>Agaricomycetes</taxon>
        <taxon>Cantharellales</taxon>
        <taxon>Hydnaceae</taxon>
        <taxon>Hydnum</taxon>
    </lineage>
</organism>
<evidence type="ECO:0000256" key="1">
    <source>
        <dbReference type="SAM" id="MobiDB-lite"/>
    </source>
</evidence>
<keyword evidence="3" id="KW-1185">Reference proteome</keyword>